<reference evidence="2 3" key="1">
    <citation type="journal article" date="2024" name="J Genomics">
        <title>Draft genome sequencing and assembly of Favolaschia claudopus CIRM-BRFM 2984 isolated from oak limbs.</title>
        <authorList>
            <person name="Navarro D."/>
            <person name="Drula E."/>
            <person name="Chaduli D."/>
            <person name="Cazenave R."/>
            <person name="Ahrendt S."/>
            <person name="Wang J."/>
            <person name="Lipzen A."/>
            <person name="Daum C."/>
            <person name="Barry K."/>
            <person name="Grigoriev I.V."/>
            <person name="Favel A."/>
            <person name="Rosso M.N."/>
            <person name="Martin F."/>
        </authorList>
    </citation>
    <scope>NUCLEOTIDE SEQUENCE [LARGE SCALE GENOMIC DNA]</scope>
    <source>
        <strain evidence="2 3">CIRM-BRFM 2984</strain>
    </source>
</reference>
<protein>
    <recommendedName>
        <fullName evidence="1">DUF6699 domain-containing protein</fullName>
    </recommendedName>
</protein>
<evidence type="ECO:0000313" key="3">
    <source>
        <dbReference type="Proteomes" id="UP001362999"/>
    </source>
</evidence>
<keyword evidence="3" id="KW-1185">Reference proteome</keyword>
<proteinExistence type="predicted"/>
<gene>
    <name evidence="2" type="ORF">R3P38DRAFT_56718</name>
</gene>
<dbReference type="Pfam" id="PF20415">
    <property type="entry name" value="DUF6699"/>
    <property type="match status" value="1"/>
</dbReference>
<dbReference type="Proteomes" id="UP001362999">
    <property type="component" value="Unassembled WGS sequence"/>
</dbReference>
<dbReference type="EMBL" id="JAWWNJ010000001">
    <property type="protein sequence ID" value="KAK7064739.1"/>
    <property type="molecule type" value="Genomic_DNA"/>
</dbReference>
<organism evidence="2 3">
    <name type="scientific">Favolaschia claudopus</name>
    <dbReference type="NCBI Taxonomy" id="2862362"/>
    <lineage>
        <taxon>Eukaryota</taxon>
        <taxon>Fungi</taxon>
        <taxon>Dikarya</taxon>
        <taxon>Basidiomycota</taxon>
        <taxon>Agaricomycotina</taxon>
        <taxon>Agaricomycetes</taxon>
        <taxon>Agaricomycetidae</taxon>
        <taxon>Agaricales</taxon>
        <taxon>Marasmiineae</taxon>
        <taxon>Mycenaceae</taxon>
        <taxon>Favolaschia</taxon>
    </lineage>
</organism>
<dbReference type="AlphaFoldDB" id="A0AAW0EKS6"/>
<sequence length="212" mass="23146">MPGKHVHFSHDVVFPPTPSPTFSSASLPSSYGPVTPPNAFNSYAPLTASGSVTLHEVLKFQGPYPPALVFDIRLPHQNVRPSANYLDPRVLSQTATKQPLPSLVLIHPALGAWKIEVAPRSGKAVLVEDVLFAIYSSLRQRASETDFQQLPPARQSSVVAAFTARWSSLPPEHQQIEKGKGLKRVDFLCNQVKFAGLSPSQWGPNCFELVLS</sequence>
<name>A0AAW0EKS6_9AGAR</name>
<dbReference type="InterPro" id="IPR046522">
    <property type="entry name" value="DUF6699"/>
</dbReference>
<evidence type="ECO:0000313" key="2">
    <source>
        <dbReference type="EMBL" id="KAK7064739.1"/>
    </source>
</evidence>
<accession>A0AAW0EKS6</accession>
<evidence type="ECO:0000259" key="1">
    <source>
        <dbReference type="Pfam" id="PF20415"/>
    </source>
</evidence>
<comment type="caution">
    <text evidence="2">The sequence shown here is derived from an EMBL/GenBank/DDBJ whole genome shotgun (WGS) entry which is preliminary data.</text>
</comment>
<feature type="domain" description="DUF6699" evidence="1">
    <location>
        <begin position="68"/>
        <end position="201"/>
    </location>
</feature>